<feature type="coiled-coil region" evidence="1">
    <location>
        <begin position="254"/>
        <end position="302"/>
    </location>
</feature>
<evidence type="ECO:0000313" key="3">
    <source>
        <dbReference type="Proteomes" id="UP001244341"/>
    </source>
</evidence>
<accession>A0ABY8TJD0</accession>
<evidence type="ECO:0000313" key="2">
    <source>
        <dbReference type="EMBL" id="WIA09221.1"/>
    </source>
</evidence>
<name>A0ABY8TJD0_TETOB</name>
<keyword evidence="1" id="KW-0175">Coiled coil</keyword>
<organism evidence="2 3">
    <name type="scientific">Tetradesmus obliquus</name>
    <name type="common">Green alga</name>
    <name type="synonym">Acutodesmus obliquus</name>
    <dbReference type="NCBI Taxonomy" id="3088"/>
    <lineage>
        <taxon>Eukaryota</taxon>
        <taxon>Viridiplantae</taxon>
        <taxon>Chlorophyta</taxon>
        <taxon>core chlorophytes</taxon>
        <taxon>Chlorophyceae</taxon>
        <taxon>CS clade</taxon>
        <taxon>Sphaeropleales</taxon>
        <taxon>Scenedesmaceae</taxon>
        <taxon>Tetradesmus</taxon>
    </lineage>
</organism>
<feature type="coiled-coil region" evidence="1">
    <location>
        <begin position="5"/>
        <end position="92"/>
    </location>
</feature>
<reference evidence="2 3" key="1">
    <citation type="submission" date="2023-05" db="EMBL/GenBank/DDBJ databases">
        <title>A 100% complete, gapless, phased diploid assembly of the Scenedesmus obliquus UTEX 3031 genome.</title>
        <authorList>
            <person name="Biondi T.C."/>
            <person name="Hanschen E.R."/>
            <person name="Kwon T."/>
            <person name="Eng W."/>
            <person name="Kruse C.P.S."/>
            <person name="Koehler S.I."/>
            <person name="Kunde Y."/>
            <person name="Gleasner C.D."/>
            <person name="You Mak K.T."/>
            <person name="Polle J."/>
            <person name="Hovde B.T."/>
            <person name="Starkenburg S.R."/>
        </authorList>
    </citation>
    <scope>NUCLEOTIDE SEQUENCE [LARGE SCALE GENOMIC DNA]</scope>
    <source>
        <strain evidence="2 3">DOE0152z</strain>
    </source>
</reference>
<proteinExistence type="predicted"/>
<dbReference type="EMBL" id="CP126208">
    <property type="protein sequence ID" value="WIA09221.1"/>
    <property type="molecule type" value="Genomic_DNA"/>
</dbReference>
<gene>
    <name evidence="2" type="ORF">OEZ85_008631</name>
</gene>
<protein>
    <submittedName>
        <fullName evidence="2">Uncharacterized protein</fullName>
    </submittedName>
</protein>
<sequence>MQQQVDQLRGAREEEYQQRVALQEQLGREGRAATSQLHALRDVLARSSAQQQDMEKQLSALKARAKAAEEEAEASQARCKQLQQELTNAKGGQANNALRLLDLQTSQQLLDEKLTRTSSALAQEQAARAEADKQVLALRTDLVNMLHRAEAAEAAATAAAVSASQAEHRASEARAAQLAAEEAHKTADAATKLITQRLTAVQQQHDSQHSELEGQMSRLTAWEATAEELSGMGSRINTALVHMAQQWVAKQQKLRSSDKGMQMLQTQVAQLEQQLSMAVVMERKLQSELADVQAAREKDQAEAAHEVSFYWLYIYMA</sequence>
<evidence type="ECO:0000256" key="1">
    <source>
        <dbReference type="SAM" id="Coils"/>
    </source>
</evidence>
<dbReference type="Proteomes" id="UP001244341">
    <property type="component" value="Chromosome 1b"/>
</dbReference>
<keyword evidence="3" id="KW-1185">Reference proteome</keyword>